<feature type="compositionally biased region" description="Polar residues" evidence="1">
    <location>
        <begin position="121"/>
        <end position="136"/>
    </location>
</feature>
<proteinExistence type="predicted"/>
<name>A0A7R8WD26_9CRUS</name>
<reference evidence="2" key="1">
    <citation type="submission" date="2020-11" db="EMBL/GenBank/DDBJ databases">
        <authorList>
            <person name="Tran Van P."/>
        </authorList>
    </citation>
    <scope>NUCLEOTIDE SEQUENCE</scope>
</reference>
<evidence type="ECO:0000256" key="1">
    <source>
        <dbReference type="SAM" id="MobiDB-lite"/>
    </source>
</evidence>
<feature type="compositionally biased region" description="Basic and acidic residues" evidence="1">
    <location>
        <begin position="66"/>
        <end position="78"/>
    </location>
</feature>
<accession>A0A7R8WD26</accession>
<feature type="region of interest" description="Disordered" evidence="1">
    <location>
        <begin position="1"/>
        <end position="93"/>
    </location>
</feature>
<sequence length="136" mass="14816">MVVQTVKLVHTPSLHSMGRPPSSYEADSAPPPMSTHHNPPPKLTPVSGVLTNKGELESRTRRRGERGRDDPGTRRENGPDVNGNGDYPNSRHEIVPSWYQIPVPARYTALQFTKEGGGGQNFTTTSTRSNSLSQAA</sequence>
<protein>
    <submittedName>
        <fullName evidence="2">Uncharacterized protein</fullName>
    </submittedName>
</protein>
<evidence type="ECO:0000313" key="2">
    <source>
        <dbReference type="EMBL" id="CAD7228747.1"/>
    </source>
</evidence>
<gene>
    <name evidence="2" type="ORF">CTOB1V02_LOCUS6625</name>
</gene>
<feature type="compositionally biased region" description="Pro residues" evidence="1">
    <location>
        <begin position="29"/>
        <end position="43"/>
    </location>
</feature>
<dbReference type="EMBL" id="OB661681">
    <property type="protein sequence ID" value="CAD7228747.1"/>
    <property type="molecule type" value="Genomic_DNA"/>
</dbReference>
<dbReference type="AlphaFoldDB" id="A0A7R8WD26"/>
<organism evidence="2">
    <name type="scientific">Cyprideis torosa</name>
    <dbReference type="NCBI Taxonomy" id="163714"/>
    <lineage>
        <taxon>Eukaryota</taxon>
        <taxon>Metazoa</taxon>
        <taxon>Ecdysozoa</taxon>
        <taxon>Arthropoda</taxon>
        <taxon>Crustacea</taxon>
        <taxon>Oligostraca</taxon>
        <taxon>Ostracoda</taxon>
        <taxon>Podocopa</taxon>
        <taxon>Podocopida</taxon>
        <taxon>Cytherocopina</taxon>
        <taxon>Cytheroidea</taxon>
        <taxon>Cytherideidae</taxon>
        <taxon>Cyprideis</taxon>
    </lineage>
</organism>
<feature type="region of interest" description="Disordered" evidence="1">
    <location>
        <begin position="112"/>
        <end position="136"/>
    </location>
</feature>